<organism evidence="2">
    <name type="scientific">Streptomyces sp. gb1(2016)</name>
    <dbReference type="NCBI Taxonomy" id="1828321"/>
    <lineage>
        <taxon>Bacteria</taxon>
        <taxon>Bacillati</taxon>
        <taxon>Actinomycetota</taxon>
        <taxon>Actinomycetes</taxon>
        <taxon>Kitasatosporales</taxon>
        <taxon>Streptomycetaceae</taxon>
        <taxon>Streptomyces</taxon>
    </lineage>
</organism>
<accession>A0A652KXD5</accession>
<gene>
    <name evidence="2" type="ORF">EAO74_20205</name>
</gene>
<evidence type="ECO:0000259" key="1">
    <source>
        <dbReference type="Pfam" id="PF06259"/>
    </source>
</evidence>
<sequence length="609" mass="65037">MDYSTLKSLKPSEYEGAADGYRVTGRMAQAAKDHIENVVAAGMRKSLEGEAAGAAQKQLQALAKNFHYMQAECGVISTALKGFGYDMAGAKRKLDSAVADAHAEKFTIGPDGSVTYPSGPEKVDGKIPHGGTANGATASSAQGINRQAAQFDPNPYYARAQAIADRIAGALQEATAADEKWAPKLRALKADDDLTVSDRDWRDVTSDTHGVLTVADAYLDTIDDIPKDGSAEDNAHWWKSLSEDERADYVSMHPASVGALNGLPADVRDEANRIVLAEQRGATQQQFDAWLKKEPTHYRDYVDPVTGRVTKGVGAPTEEWEKWNKEKERIEGRLRGMDTIQDRFDATGTKGLPEAYLLAFDAEGRGGDGRVVLANGNPDTADHTAVYVPGTGTHLSDIGKDLDRGATLWRESDSVSQGSKVSTITWFDYDAPRSATPGEKGDIFPEAMFDSHAAEGGPVLRDFLEGNRAAHVESTGGPGHTTAVGHSYGTTVIGDAAKSGGWPDGPLAVDDVLVAGSPGMQADRAGDLGIKPGHMWAMGGEGNDTLVREGGRWAAGLGDNWTIPTDPAFGSTVLESDAVDHSAFWDENSLSLRQQAYVITGRYGRTRAE</sequence>
<reference evidence="2" key="1">
    <citation type="submission" date="2018-10" db="EMBL/GenBank/DDBJ databases">
        <authorList>
            <person name="Hariharan J."/>
            <person name="Choudoir M.J."/>
            <person name="Diebold P."/>
            <person name="Panke-Buisse K."/>
            <person name="Campbell A.N."/>
            <person name="Buckley D.H."/>
        </authorList>
    </citation>
    <scope>NUCLEOTIDE SEQUENCE</scope>
    <source>
        <strain evidence="2">Gb1</strain>
    </source>
</reference>
<dbReference type="InterPro" id="IPR010427">
    <property type="entry name" value="DUF1023"/>
</dbReference>
<dbReference type="Pfam" id="PF06259">
    <property type="entry name" value="Abhydrolase_8"/>
    <property type="match status" value="1"/>
</dbReference>
<dbReference type="RefSeq" id="WP_147984294.1">
    <property type="nucleotide sequence ID" value="NZ_RDBM01000035.1"/>
</dbReference>
<dbReference type="EMBL" id="RDBM01000035">
    <property type="protein sequence ID" value="TXS28227.1"/>
    <property type="molecule type" value="Genomic_DNA"/>
</dbReference>
<feature type="domain" description="DUF1023" evidence="1">
    <location>
        <begin position="368"/>
        <end position="540"/>
    </location>
</feature>
<evidence type="ECO:0000313" key="2">
    <source>
        <dbReference type="EMBL" id="TXS28227.1"/>
    </source>
</evidence>
<name>A0A652KXD5_9ACTN</name>
<comment type="caution">
    <text evidence="2">The sequence shown here is derived from an EMBL/GenBank/DDBJ whole genome shotgun (WGS) entry which is preliminary data.</text>
</comment>
<proteinExistence type="predicted"/>
<dbReference type="AlphaFoldDB" id="A0A652KXD5"/>
<protein>
    <recommendedName>
        <fullName evidence="1">DUF1023 domain-containing protein</fullName>
    </recommendedName>
</protein>